<comment type="caution">
    <text evidence="1">The sequence shown here is derived from an EMBL/GenBank/DDBJ whole genome shotgun (WGS) entry which is preliminary data.</text>
</comment>
<gene>
    <name evidence="1" type="ORF">SNEC2469_LOCUS23256</name>
</gene>
<protein>
    <submittedName>
        <fullName evidence="1">Uncharacterized protein</fullName>
    </submittedName>
</protein>
<dbReference type="AlphaFoldDB" id="A0A812YPQ1"/>
<feature type="non-terminal residue" evidence="1">
    <location>
        <position position="355"/>
    </location>
</feature>
<dbReference type="OrthoDB" id="443281at2759"/>
<accession>A0A812YPQ1</accession>
<sequence length="355" mass="40608">EALDLELYFTRVKAIQGTDAGNWLAERVRVEFATLKQMIAELKEGATSVEEVGETWLPSVAPGLFDADLVLCSEPLWLCPFVRPRHGRTMLGVLHMALLNEFPAADEANLRVFWRAFKDMMEAQRIYLSISCRITAEQVAYQTGWRLPYVPFVGLGIRARYHPAEARRALLFRNNRQNMLTFRRALRMFLEEVASDSPVEVVDMNSGPRVYTFQEIAEFHAVIFLPHGPSALRLTDVYAAGIPSLVPEEPMSHKFIWSSRTFGGYDAERHCLSVAPPEFRRGGAEEPFAYHPTHYLQSWAIHRFIDDRRYWYRYTEWATLPHLLPFVSLPSLVASLGTLTRERGLAVSALMAQHH</sequence>
<organism evidence="1 2">
    <name type="scientific">Symbiodinium necroappetens</name>
    <dbReference type="NCBI Taxonomy" id="1628268"/>
    <lineage>
        <taxon>Eukaryota</taxon>
        <taxon>Sar</taxon>
        <taxon>Alveolata</taxon>
        <taxon>Dinophyceae</taxon>
        <taxon>Suessiales</taxon>
        <taxon>Symbiodiniaceae</taxon>
        <taxon>Symbiodinium</taxon>
    </lineage>
</organism>
<dbReference type="Proteomes" id="UP000601435">
    <property type="component" value="Unassembled WGS sequence"/>
</dbReference>
<evidence type="ECO:0000313" key="2">
    <source>
        <dbReference type="Proteomes" id="UP000601435"/>
    </source>
</evidence>
<keyword evidence="2" id="KW-1185">Reference proteome</keyword>
<reference evidence="1" key="1">
    <citation type="submission" date="2021-02" db="EMBL/GenBank/DDBJ databases">
        <authorList>
            <person name="Dougan E. K."/>
            <person name="Rhodes N."/>
            <person name="Thang M."/>
            <person name="Chan C."/>
        </authorList>
    </citation>
    <scope>NUCLEOTIDE SEQUENCE</scope>
</reference>
<name>A0A812YPQ1_9DINO</name>
<dbReference type="EMBL" id="CAJNJA010043186">
    <property type="protein sequence ID" value="CAE7791376.1"/>
    <property type="molecule type" value="Genomic_DNA"/>
</dbReference>
<evidence type="ECO:0000313" key="1">
    <source>
        <dbReference type="EMBL" id="CAE7791376.1"/>
    </source>
</evidence>
<feature type="non-terminal residue" evidence="1">
    <location>
        <position position="1"/>
    </location>
</feature>
<proteinExistence type="predicted"/>